<protein>
    <recommendedName>
        <fullName evidence="3">Lipoprotein</fullName>
    </recommendedName>
</protein>
<organism evidence="1 2">
    <name type="scientific">Burkholderia pseudomallei</name>
    <name type="common">Pseudomonas pseudomallei</name>
    <dbReference type="NCBI Taxonomy" id="28450"/>
    <lineage>
        <taxon>Bacteria</taxon>
        <taxon>Pseudomonadati</taxon>
        <taxon>Pseudomonadota</taxon>
        <taxon>Betaproteobacteria</taxon>
        <taxon>Burkholderiales</taxon>
        <taxon>Burkholderiaceae</taxon>
        <taxon>Burkholderia</taxon>
        <taxon>pseudomallei group</taxon>
    </lineage>
</organism>
<accession>A0AAX0U5W9</accession>
<evidence type="ECO:0008006" key="3">
    <source>
        <dbReference type="Google" id="ProtNLM"/>
    </source>
</evidence>
<sequence length="140" mass="13733">MALAPAAAAAPACGPAATGAALEAPPEAAAGAEEVRAAGPTAALAANCEAASCAAAGGEAANAGVCGTAAAADIAASRANHTMRIWNIVEAGKSKGSVKEAARPTSVQASRHFTFGGLTPLRYRITGCFRECGKVMYRST</sequence>
<proteinExistence type="predicted"/>
<gene>
    <name evidence="1" type="ORF">CWD88_25700</name>
</gene>
<dbReference type="Proteomes" id="UP000231878">
    <property type="component" value="Unassembled WGS sequence"/>
</dbReference>
<dbReference type="EMBL" id="PHRB01000031">
    <property type="protein sequence ID" value="PJO63565.1"/>
    <property type="molecule type" value="Genomic_DNA"/>
</dbReference>
<evidence type="ECO:0000313" key="2">
    <source>
        <dbReference type="Proteomes" id="UP000231878"/>
    </source>
</evidence>
<name>A0AAX0U5W9_BURPE</name>
<reference evidence="1 2" key="1">
    <citation type="submission" date="2017-11" db="EMBL/GenBank/DDBJ databases">
        <title>Molecular characterization of Burkholderia pseudomallei and closely related isolates from Vietnam.</title>
        <authorList>
            <person name="Ustinov D.V."/>
            <person name="Antonov A.S."/>
            <person name="Avdusheva E.F."/>
            <person name="Shpak I.M."/>
            <person name="Zakharova I.B."/>
            <person name="Thi L.A."/>
            <person name="Teteryatnikova N."/>
            <person name="Lopasteyskaya Y.A."/>
            <person name="Kuzyutina J.A."/>
            <person name="Ngo T.N."/>
            <person name="Victorov D.V."/>
        </authorList>
    </citation>
    <scope>NUCLEOTIDE SEQUENCE [LARGE SCALE GENOMIC DNA]</scope>
    <source>
        <strain evidence="1 2">V1512</strain>
    </source>
</reference>
<dbReference type="AlphaFoldDB" id="A0AAX0U5W9"/>
<comment type="caution">
    <text evidence="1">The sequence shown here is derived from an EMBL/GenBank/DDBJ whole genome shotgun (WGS) entry which is preliminary data.</text>
</comment>
<evidence type="ECO:0000313" key="1">
    <source>
        <dbReference type="EMBL" id="PJO63565.1"/>
    </source>
</evidence>